<organism evidence="17 18">
    <name type="scientific">Dermacoccus abyssi</name>
    <dbReference type="NCBI Taxonomy" id="322596"/>
    <lineage>
        <taxon>Bacteria</taxon>
        <taxon>Bacillati</taxon>
        <taxon>Actinomycetota</taxon>
        <taxon>Actinomycetes</taxon>
        <taxon>Micrococcales</taxon>
        <taxon>Dermacoccaceae</taxon>
        <taxon>Dermacoccus</taxon>
    </lineage>
</organism>
<comment type="cofactor">
    <cofactor evidence="2">
        <name>Zn(2+)</name>
        <dbReference type="ChEBI" id="CHEBI:29105"/>
    </cofactor>
</comment>
<evidence type="ECO:0000256" key="9">
    <source>
        <dbReference type="ARBA" id="ARBA00022801"/>
    </source>
</evidence>
<dbReference type="Proteomes" id="UP000323565">
    <property type="component" value="Chromosome"/>
</dbReference>
<dbReference type="InterPro" id="IPR024571">
    <property type="entry name" value="ERAP1-like_C_dom"/>
</dbReference>
<dbReference type="Pfam" id="PF11838">
    <property type="entry name" value="ERAP1_C"/>
    <property type="match status" value="1"/>
</dbReference>
<dbReference type="PRINTS" id="PR00756">
    <property type="entry name" value="ALADIPTASE"/>
</dbReference>
<keyword evidence="6 17" id="KW-0031">Aminopeptidase</keyword>
<evidence type="ECO:0000256" key="13">
    <source>
        <dbReference type="ARBA" id="ARBA00031533"/>
    </source>
</evidence>
<feature type="domain" description="Peptidase M1 membrane alanine aminopeptidase" evidence="15">
    <location>
        <begin position="220"/>
        <end position="434"/>
    </location>
</feature>
<evidence type="ECO:0000256" key="1">
    <source>
        <dbReference type="ARBA" id="ARBA00000098"/>
    </source>
</evidence>
<keyword evidence="18" id="KW-1185">Reference proteome</keyword>
<dbReference type="InterPro" id="IPR042097">
    <property type="entry name" value="Aminopeptidase_N-like_N_sf"/>
</dbReference>
<dbReference type="SUPFAM" id="SSF55486">
    <property type="entry name" value="Metalloproteases ('zincins'), catalytic domain"/>
    <property type="match status" value="1"/>
</dbReference>
<sequence>MTLTRDEARERSQIVRPEHYDIELDLDRGPREFASTTRLTFTAQNGASTFADLDPVSLESATLNGRKLPASALDGRRLHLTDLAEHNELVVTAAMRYGCDGQGLHRAEDPADGEAYAYGHLFMDAAPRVYACFDQPDLKAPYDVTVRAPGGWSVVANGAMREVEPGLWRAETTKPLATYFVTVCAGPFATVTDEHDGIRLGIHARASLRDHLEAQAPEMLTVTKQSFDHYHSLFGIRYPFGEYHQVFVPEFNAGAMENPGCVTFRDQLVFTGAAGRTEHLVRANTISHEMAHMWFGDLVTMQWWDDLWLNESFAEYMANRTLEAATEFDDAWVDVAASRKAWGYAAERSPSTHPVAGAPADDTDTALQNFDGISYAKGSAVLRQLIHHIGDDAFVAGVRAHLERHAFANATLADFLEALSQAAGRDLTEWAQAWLVTAGMDTLQIERDGDKSGETASPRLVITPDPDRPAKRVHTVRVAAYDRTGAEVAADDLHGVSGHVKLPNIAAAIPGGESVALVVPNAGDLTWAGVAFDDASLEAMAGALPGIEDATTRAMIWTALAHGLARAEVAPEQILAIAEAALPAETQMPVLDVATSLALGAVVRRFLPWSERPAALAGLADLAERVLAEADGEHDPRTLAGARLLAGTGDAGRLTPWFRGEDLPDGLDGDTPFRWRVARRLAQLDAVTIDDLDEALAADDTMSGRLGYLTARASFPDAATKVWAWEELTAAPSEDSPAHSNYEMNALASGFWSADDEATLAPYVERYVSDIPRMREWVGEDALARVAALAFPAALASEELDVEVRRMLDQQLPASVRRSVVDAHAAMREVIASRAVFVR</sequence>
<dbReference type="PANTHER" id="PTHR11533">
    <property type="entry name" value="PROTEASE M1 ZINC METALLOPROTEASE"/>
    <property type="match status" value="1"/>
</dbReference>
<dbReference type="GO" id="GO:0016285">
    <property type="term" value="F:alanyl aminopeptidase activity"/>
    <property type="evidence" value="ECO:0007669"/>
    <property type="project" value="UniProtKB-EC"/>
</dbReference>
<keyword evidence="10" id="KW-0862">Zinc</keyword>
<dbReference type="NCBIfam" id="TIGR02412">
    <property type="entry name" value="pepN_strep_liv"/>
    <property type="match status" value="1"/>
</dbReference>
<evidence type="ECO:0000256" key="6">
    <source>
        <dbReference type="ARBA" id="ARBA00022438"/>
    </source>
</evidence>
<gene>
    <name evidence="17" type="primary">pepN</name>
    <name evidence="17" type="ORF">FV141_02975</name>
</gene>
<dbReference type="InterPro" id="IPR001930">
    <property type="entry name" value="Peptidase_M1"/>
</dbReference>
<dbReference type="InterPro" id="IPR027268">
    <property type="entry name" value="Peptidase_M4/M1_CTD_sf"/>
</dbReference>
<dbReference type="CDD" id="cd09602">
    <property type="entry name" value="M1_APN"/>
    <property type="match status" value="1"/>
</dbReference>
<keyword evidence="9 17" id="KW-0378">Hydrolase</keyword>
<dbReference type="SUPFAM" id="SSF63737">
    <property type="entry name" value="Leukotriene A4 hydrolase N-terminal domain"/>
    <property type="match status" value="1"/>
</dbReference>
<evidence type="ECO:0000313" key="17">
    <source>
        <dbReference type="EMBL" id="QEH92617.1"/>
    </source>
</evidence>
<dbReference type="InterPro" id="IPR050344">
    <property type="entry name" value="Peptidase_M1_aminopeptidases"/>
</dbReference>
<dbReference type="InterPro" id="IPR014782">
    <property type="entry name" value="Peptidase_M1_dom"/>
</dbReference>
<dbReference type="InterPro" id="IPR012778">
    <property type="entry name" value="Pept_M1_aminopeptidase"/>
</dbReference>
<dbReference type="Gene3D" id="2.60.40.1730">
    <property type="entry name" value="tricorn interacting facor f3 domain"/>
    <property type="match status" value="1"/>
</dbReference>
<keyword evidence="8" id="KW-0479">Metal-binding</keyword>
<evidence type="ECO:0000256" key="2">
    <source>
        <dbReference type="ARBA" id="ARBA00001947"/>
    </source>
</evidence>
<dbReference type="Gene3D" id="1.10.390.10">
    <property type="entry name" value="Neutral Protease Domain 2"/>
    <property type="match status" value="1"/>
</dbReference>
<feature type="domain" description="ERAP1-like C-terminal" evidence="16">
    <location>
        <begin position="517"/>
        <end position="828"/>
    </location>
</feature>
<dbReference type="EC" id="3.4.11.2" evidence="4"/>
<feature type="region of interest" description="Disordered" evidence="14">
    <location>
        <begin position="448"/>
        <end position="467"/>
    </location>
</feature>
<evidence type="ECO:0000256" key="11">
    <source>
        <dbReference type="ARBA" id="ARBA00023049"/>
    </source>
</evidence>
<comment type="catalytic activity">
    <reaction evidence="1">
        <text>Release of an N-terminal amino acid, Xaa-|-Yaa- from a peptide, amide or arylamide. Xaa is preferably Ala, but may be most amino acids including Pro (slow action). When a terminal hydrophobic residue is followed by a prolyl residue, the two may be released as an intact Xaa-Pro dipeptide.</text>
        <dbReference type="EC" id="3.4.11.2"/>
    </reaction>
</comment>
<dbReference type="EMBL" id="CP043031">
    <property type="protein sequence ID" value="QEH92617.1"/>
    <property type="molecule type" value="Genomic_DNA"/>
</dbReference>
<evidence type="ECO:0000259" key="15">
    <source>
        <dbReference type="Pfam" id="PF01433"/>
    </source>
</evidence>
<comment type="similarity">
    <text evidence="3">Belongs to the peptidase M1 family.</text>
</comment>
<evidence type="ECO:0000256" key="14">
    <source>
        <dbReference type="SAM" id="MobiDB-lite"/>
    </source>
</evidence>
<evidence type="ECO:0000256" key="12">
    <source>
        <dbReference type="ARBA" id="ARBA00029811"/>
    </source>
</evidence>
<reference evidence="17 18" key="1">
    <citation type="submission" date="2019-08" db="EMBL/GenBank/DDBJ databases">
        <title>Dermacoccus abyssi strain HZAU 226, whole genome Nanopore sequencing project.</title>
        <authorList>
            <person name="Guo A."/>
            <person name="Zhang X."/>
            <person name="Ruan Y."/>
            <person name="Liu W."/>
            <person name="Chen Q."/>
            <person name="Gu L."/>
        </authorList>
    </citation>
    <scope>NUCLEOTIDE SEQUENCE [LARGE SCALE GENOMIC DNA]</scope>
    <source>
        <strain evidence="17 18">HZAU 226</strain>
    </source>
</reference>
<keyword evidence="11" id="KW-0482">Metalloprotease</keyword>
<evidence type="ECO:0000256" key="5">
    <source>
        <dbReference type="ARBA" id="ARBA00015611"/>
    </source>
</evidence>
<name>A0ABX5Z6N7_9MICO</name>
<evidence type="ECO:0000313" key="18">
    <source>
        <dbReference type="Proteomes" id="UP000323565"/>
    </source>
</evidence>
<evidence type="ECO:0000256" key="3">
    <source>
        <dbReference type="ARBA" id="ARBA00010136"/>
    </source>
</evidence>
<evidence type="ECO:0000256" key="7">
    <source>
        <dbReference type="ARBA" id="ARBA00022670"/>
    </source>
</evidence>
<protein>
    <recommendedName>
        <fullName evidence="5">Aminopeptidase N</fullName>
        <ecNumber evidence="4">3.4.11.2</ecNumber>
    </recommendedName>
    <alternativeName>
        <fullName evidence="12">Alanine aminopeptidase</fullName>
    </alternativeName>
    <alternativeName>
        <fullName evidence="13">Lysyl aminopeptidase</fullName>
    </alternativeName>
</protein>
<evidence type="ECO:0000256" key="8">
    <source>
        <dbReference type="ARBA" id="ARBA00022723"/>
    </source>
</evidence>
<evidence type="ECO:0000256" key="4">
    <source>
        <dbReference type="ARBA" id="ARBA00012564"/>
    </source>
</evidence>
<keyword evidence="7" id="KW-0645">Protease</keyword>
<dbReference type="PANTHER" id="PTHR11533:SF174">
    <property type="entry name" value="PUROMYCIN-SENSITIVE AMINOPEPTIDASE-RELATED"/>
    <property type="match status" value="1"/>
</dbReference>
<evidence type="ECO:0000259" key="16">
    <source>
        <dbReference type="Pfam" id="PF11838"/>
    </source>
</evidence>
<evidence type="ECO:0000256" key="10">
    <source>
        <dbReference type="ARBA" id="ARBA00022833"/>
    </source>
</evidence>
<accession>A0ABX5Z6N7</accession>
<proteinExistence type="inferred from homology"/>
<dbReference type="Pfam" id="PF01433">
    <property type="entry name" value="Peptidase_M1"/>
    <property type="match status" value="1"/>
</dbReference>